<dbReference type="EMBL" id="CP031778">
    <property type="protein sequence ID" value="QDZ77751.1"/>
    <property type="molecule type" value="Genomic_DNA"/>
</dbReference>
<organism evidence="1 2">
    <name type="scientific">Bacillus cereus</name>
    <dbReference type="NCBI Taxonomy" id="1396"/>
    <lineage>
        <taxon>Bacteria</taxon>
        <taxon>Bacillati</taxon>
        <taxon>Bacillota</taxon>
        <taxon>Bacilli</taxon>
        <taxon>Bacillales</taxon>
        <taxon>Bacillaceae</taxon>
        <taxon>Bacillus</taxon>
        <taxon>Bacillus cereus group</taxon>
    </lineage>
</organism>
<accession>A0A9X7M324</accession>
<name>A0A9X7M324_BACCE</name>
<evidence type="ECO:0000313" key="2">
    <source>
        <dbReference type="Proteomes" id="UP000321735"/>
    </source>
</evidence>
<reference evidence="1 2" key="1">
    <citation type="journal article" date="2019" name="Ecotoxicol. Environ. Saf.">
        <title>Microbial characterization of heavy metal resistant bacterial strains isolated from an electroplating wastewater treatment plant.</title>
        <authorList>
            <person name="Cai X."/>
            <person name="Zheng X."/>
            <person name="Zhang D."/>
            <person name="Iqbal W."/>
            <person name="Liu C."/>
            <person name="Yang B."/>
            <person name="Zhao X."/>
            <person name="Lu X."/>
            <person name="Mao Y."/>
        </authorList>
    </citation>
    <scope>NUCLEOTIDE SEQUENCE [LARGE SCALE GENOMIC DNA]</scope>
    <source>
        <strain evidence="1 2">Co1-1</strain>
    </source>
</reference>
<proteinExistence type="predicted"/>
<dbReference type="Proteomes" id="UP000321735">
    <property type="component" value="Chromosome"/>
</dbReference>
<evidence type="ECO:0000313" key="1">
    <source>
        <dbReference type="EMBL" id="QDZ77751.1"/>
    </source>
</evidence>
<protein>
    <submittedName>
        <fullName evidence="1">Uncharacterized protein</fullName>
    </submittedName>
</protein>
<dbReference type="AlphaFoldDB" id="A0A9X7M324"/>
<sequence length="131" mass="15758">MEIKVNEQTQRFYLAVEEWEPVVGHEIKVGLYRFCTIPLREEMNISEVTSGAKMLCIPMSIELMWVTTTKEETVQFFEQLGEHLKRKIERAKDFEERFKNMQQTTWDRLGEMPPIENVDTDWRFEESERVH</sequence>
<gene>
    <name evidence="1" type="ORF">D0437_27635</name>
</gene>